<name>M7ZJN8_TRIUA</name>
<dbReference type="Gene3D" id="1.10.246.220">
    <property type="match status" value="1"/>
</dbReference>
<accession>M7ZJN8</accession>
<proteinExistence type="predicted"/>
<dbReference type="Pfam" id="PF00249">
    <property type="entry name" value="Myb_DNA-binding"/>
    <property type="match status" value="1"/>
</dbReference>
<dbReference type="eggNOG" id="ENOG502QWKN">
    <property type="taxonomic scope" value="Eukaryota"/>
</dbReference>
<protein>
    <submittedName>
        <fullName evidence="2">Telomere repeat-binding protein 4</fullName>
    </submittedName>
</protein>
<dbReference type="EMBL" id="KD111209">
    <property type="protein sequence ID" value="EMS60332.1"/>
    <property type="molecule type" value="Genomic_DNA"/>
</dbReference>
<dbReference type="CDD" id="cd11660">
    <property type="entry name" value="SANT_TRF"/>
    <property type="match status" value="1"/>
</dbReference>
<evidence type="ECO:0000256" key="1">
    <source>
        <dbReference type="SAM" id="MobiDB-lite"/>
    </source>
</evidence>
<dbReference type="PANTHER" id="PTHR47122">
    <property type="entry name" value="MYB-LIKE DNA-BINDING DOMAIN CONTAINING PROTEIN, EXPRESSED"/>
    <property type="match status" value="1"/>
</dbReference>
<feature type="region of interest" description="Disordered" evidence="1">
    <location>
        <begin position="308"/>
        <end position="364"/>
    </location>
</feature>
<dbReference type="OMA" id="RINPCVI"/>
<dbReference type="SMART" id="SM00717">
    <property type="entry name" value="SANT"/>
    <property type="match status" value="1"/>
</dbReference>
<dbReference type="SUPFAM" id="SSF46689">
    <property type="entry name" value="Homeodomain-like"/>
    <property type="match status" value="1"/>
</dbReference>
<dbReference type="PROSITE" id="PS50090">
    <property type="entry name" value="MYB_LIKE"/>
    <property type="match status" value="1"/>
</dbReference>
<feature type="compositionally biased region" description="Polar residues" evidence="1">
    <location>
        <begin position="157"/>
        <end position="175"/>
    </location>
</feature>
<gene>
    <name evidence="2" type="ORF">TRIUR3_15439</name>
</gene>
<dbReference type="PANTHER" id="PTHR47122:SF4">
    <property type="entry name" value="TRF-LIKE 3"/>
    <property type="match status" value="1"/>
</dbReference>
<dbReference type="PROSITE" id="PS51294">
    <property type="entry name" value="HTH_MYB"/>
    <property type="match status" value="1"/>
</dbReference>
<dbReference type="STRING" id="4572.M7ZJN8"/>
<evidence type="ECO:0000313" key="2">
    <source>
        <dbReference type="EMBL" id="EMS60332.1"/>
    </source>
</evidence>
<feature type="region of interest" description="Disordered" evidence="1">
    <location>
        <begin position="1"/>
        <end position="21"/>
    </location>
</feature>
<organism evidence="2">
    <name type="scientific">Triticum urartu</name>
    <name type="common">Red wild einkorn</name>
    <name type="synonym">Crithodium urartu</name>
    <dbReference type="NCBI Taxonomy" id="4572"/>
    <lineage>
        <taxon>Eukaryota</taxon>
        <taxon>Viridiplantae</taxon>
        <taxon>Streptophyta</taxon>
        <taxon>Embryophyta</taxon>
        <taxon>Tracheophyta</taxon>
        <taxon>Spermatophyta</taxon>
        <taxon>Magnoliopsida</taxon>
        <taxon>Liliopsida</taxon>
        <taxon>Poales</taxon>
        <taxon>Poaceae</taxon>
        <taxon>BOP clade</taxon>
        <taxon>Pooideae</taxon>
        <taxon>Triticodae</taxon>
        <taxon>Triticeae</taxon>
        <taxon>Triticinae</taxon>
        <taxon>Triticum</taxon>
    </lineage>
</organism>
<dbReference type="AlphaFoldDB" id="M7ZJN8"/>
<sequence>MEVETLQDAEETKNGGNDFEENGSLDPVVYQLVRVYSDFLSCTVSLWLYLKVEGDGTLVPPTEDEVLQIEQFLDDKVDLPSIDDVGNVEDFFTNDCMLLKEPDFEEGYSELETNGEIHTQQFDADLEVDRLKPSDDSLDIPSKCTVVHDHKPDTEQGDNNIVHQDNASTETPKSTVLNDSCSAEKEKTDACSRSVNNSSTGPSVSGVTSSVPDFSILRGEVSLDNLTIRELQEAFRATFGRETTVKDKLWLKRRITMGLTNSCDVQSSGCVVKDYKIVCKDAKHELPTIGGIPKAEVEATSLVRYQVLGPGNERDTPSCSYYRSEDQQRSSNRLKGVSTDNDESEGTLQDEQGAAKRLRKPTKRYIEELSDTETLDSTGKLSSPGKRVAHGEVLLRQRVTPLQEVDSLSITYPTRKDTFGGFSVHVPYASRMRRGRPRRNFISFLDDDPPVECPEVQMAVETMLGKDGEHVNHASSAVEVPLTKNAEKKGGHIETAEKKGGHIETADNKEIHSIEPEDICRTDAKTKTKRGLKRKHHRAWTLSEVLKLVDGVAQFGPGKWSEIRRLSFASYSYRTSVDLKDKWRNLLRASQTQLSPENDVITSPFSTYMDVQLFFQSAQLFPSCPVCSWITDCSLSSLFNGAEQGVCPRKSNPSIIPIPPAILLRVKELAELQPQAGNLAAAIKFSGQSSKAAQGRDVDLTKMSRDSSERNVSGIDHIKHYKNIISELLLGKEGTFSTGVAKQTEVVMAQYNRKAGEDSLPLFMEEIRGLSKCAMERLKHALHKVFTILNDEVDEIFGYIFALSEFRSEKLPSNHGSGSYEDSIAPPSVKKQKTVTVSTIDAYEESHGHIDSDIFAQLTRDIRLIEESGKTRQEAAKMFSDGLLRKLAEMEQGVYDLLDTVASKCRSMTTPEKIELGRRVRKLPETALDHMVEKLQVSYIST</sequence>
<dbReference type="InterPro" id="IPR017930">
    <property type="entry name" value="Myb_dom"/>
</dbReference>
<dbReference type="InterPro" id="IPR001005">
    <property type="entry name" value="SANT/Myb"/>
</dbReference>
<reference evidence="2" key="1">
    <citation type="journal article" date="2013" name="Nature">
        <title>Draft genome of the wheat A-genome progenitor Triticum urartu.</title>
        <authorList>
            <person name="Ling H.Q."/>
            <person name="Zhao S."/>
            <person name="Liu D."/>
            <person name="Wang J."/>
            <person name="Sun H."/>
            <person name="Zhang C."/>
            <person name="Fan H."/>
            <person name="Li D."/>
            <person name="Dong L."/>
            <person name="Tao Y."/>
            <person name="Gao C."/>
            <person name="Wu H."/>
            <person name="Li Y."/>
            <person name="Cui Y."/>
            <person name="Guo X."/>
            <person name="Zheng S."/>
            <person name="Wang B."/>
            <person name="Yu K."/>
            <person name="Liang Q."/>
            <person name="Yang W."/>
            <person name="Lou X."/>
            <person name="Chen J."/>
            <person name="Feng M."/>
            <person name="Jian J."/>
            <person name="Zhang X."/>
            <person name="Luo G."/>
            <person name="Jiang Y."/>
            <person name="Liu J."/>
            <person name="Wang Z."/>
            <person name="Sha Y."/>
            <person name="Zhang B."/>
            <person name="Wu H."/>
            <person name="Tang D."/>
            <person name="Shen Q."/>
            <person name="Xue P."/>
            <person name="Zou S."/>
            <person name="Wang X."/>
            <person name="Liu X."/>
            <person name="Wang F."/>
            <person name="Yang Y."/>
            <person name="An X."/>
            <person name="Dong Z."/>
            <person name="Zhang K."/>
            <person name="Zhang X."/>
            <person name="Luo M.C."/>
            <person name="Dvorak J."/>
            <person name="Tong Y."/>
            <person name="Wang J."/>
            <person name="Yang H."/>
            <person name="Li Z."/>
            <person name="Wang D."/>
            <person name="Zhang A."/>
            <person name="Wang J."/>
        </authorList>
    </citation>
    <scope>NUCLEOTIDE SEQUENCE</scope>
</reference>
<feature type="region of interest" description="Disordered" evidence="1">
    <location>
        <begin position="149"/>
        <end position="175"/>
    </location>
</feature>
<dbReference type="InterPro" id="IPR009057">
    <property type="entry name" value="Homeodomain-like_sf"/>
</dbReference>